<accession>A0AAJ8JV84</accession>
<dbReference type="InterPro" id="IPR013766">
    <property type="entry name" value="Thioredoxin_domain"/>
</dbReference>
<evidence type="ECO:0000313" key="3">
    <source>
        <dbReference type="EMBL" id="WVN89091.1"/>
    </source>
</evidence>
<keyword evidence="4" id="KW-1185">Reference proteome</keyword>
<reference evidence="3" key="2">
    <citation type="journal article" date="2022" name="Elife">
        <title>Obligate sexual reproduction of a homothallic fungus closely related to the Cryptococcus pathogenic species complex.</title>
        <authorList>
            <person name="Passer A.R."/>
            <person name="Clancey S.A."/>
            <person name="Shea T."/>
            <person name="David-Palma M."/>
            <person name="Averette A.F."/>
            <person name="Boekhout T."/>
            <person name="Porcel B.M."/>
            <person name="Nowrousian M."/>
            <person name="Cuomo C.A."/>
            <person name="Sun S."/>
            <person name="Heitman J."/>
            <person name="Coelho M.A."/>
        </authorList>
    </citation>
    <scope>NUCLEOTIDE SEQUENCE</scope>
    <source>
        <strain evidence="3">CBS 7841</strain>
    </source>
</reference>
<sequence>MVKTIESYEEWESLTGGSQIVVVEYWVAGDDSCESISPYFAKLEGVFTHLKFFKVDVDEQPASGFDADVKTVPTFIVYMDDNSEISIRGAQPDLLLSLLSEIP</sequence>
<dbReference type="Pfam" id="PF00085">
    <property type="entry name" value="Thioredoxin"/>
    <property type="match status" value="1"/>
</dbReference>
<dbReference type="AlphaFoldDB" id="A0AAJ8JV84"/>
<evidence type="ECO:0000313" key="4">
    <source>
        <dbReference type="Proteomes" id="UP000094043"/>
    </source>
</evidence>
<name>A0AAJ8JV84_9TREE</name>
<dbReference type="GeneID" id="91088517"/>
<proteinExistence type="predicted"/>
<reference evidence="3" key="1">
    <citation type="submission" date="2016-06" db="EMBL/GenBank/DDBJ databases">
        <authorList>
            <person name="Cuomo C."/>
            <person name="Litvintseva A."/>
            <person name="Heitman J."/>
            <person name="Chen Y."/>
            <person name="Sun S."/>
            <person name="Springer D."/>
            <person name="Dromer F."/>
            <person name="Young S."/>
            <person name="Zeng Q."/>
            <person name="Chapman S."/>
            <person name="Gujja S."/>
            <person name="Saif S."/>
            <person name="Birren B."/>
        </authorList>
    </citation>
    <scope>NUCLEOTIDE SEQUENCE</scope>
    <source>
        <strain evidence="3">CBS 7841</strain>
    </source>
</reference>
<dbReference type="CDD" id="cd02947">
    <property type="entry name" value="TRX_family"/>
    <property type="match status" value="1"/>
</dbReference>
<dbReference type="PANTHER" id="PTHR46115">
    <property type="entry name" value="THIOREDOXIN-LIKE PROTEIN 1"/>
    <property type="match status" value="1"/>
</dbReference>
<dbReference type="Proteomes" id="UP000094043">
    <property type="component" value="Chromosome 5"/>
</dbReference>
<dbReference type="KEGG" id="cdep:91088517"/>
<dbReference type="InterPro" id="IPR036249">
    <property type="entry name" value="Thioredoxin-like_sf"/>
</dbReference>
<protein>
    <recommendedName>
        <fullName evidence="2">Thioredoxin domain-containing protein</fullName>
    </recommendedName>
</protein>
<evidence type="ECO:0000259" key="2">
    <source>
        <dbReference type="Pfam" id="PF00085"/>
    </source>
</evidence>
<reference evidence="3" key="3">
    <citation type="submission" date="2024-01" db="EMBL/GenBank/DDBJ databases">
        <authorList>
            <person name="Coelho M.A."/>
            <person name="David-Palma M."/>
            <person name="Shea T."/>
            <person name="Sun S."/>
            <person name="Cuomo C.A."/>
            <person name="Heitman J."/>
        </authorList>
    </citation>
    <scope>NUCLEOTIDE SEQUENCE</scope>
    <source>
        <strain evidence="3">CBS 7841</strain>
    </source>
</reference>
<organism evidence="3 4">
    <name type="scientific">Cryptococcus depauperatus CBS 7841</name>
    <dbReference type="NCBI Taxonomy" id="1295531"/>
    <lineage>
        <taxon>Eukaryota</taxon>
        <taxon>Fungi</taxon>
        <taxon>Dikarya</taxon>
        <taxon>Basidiomycota</taxon>
        <taxon>Agaricomycotina</taxon>
        <taxon>Tremellomycetes</taxon>
        <taxon>Tremellales</taxon>
        <taxon>Cryptococcaceae</taxon>
        <taxon>Cryptococcus</taxon>
    </lineage>
</organism>
<dbReference type="EMBL" id="CP143788">
    <property type="protein sequence ID" value="WVN89091.1"/>
    <property type="molecule type" value="Genomic_DNA"/>
</dbReference>
<dbReference type="RefSeq" id="XP_066069791.1">
    <property type="nucleotide sequence ID" value="XM_066213694.1"/>
</dbReference>
<keyword evidence="1" id="KW-1015">Disulfide bond</keyword>
<evidence type="ECO:0000256" key="1">
    <source>
        <dbReference type="ARBA" id="ARBA00023157"/>
    </source>
</evidence>
<dbReference type="Gene3D" id="3.40.30.10">
    <property type="entry name" value="Glutaredoxin"/>
    <property type="match status" value="1"/>
</dbReference>
<gene>
    <name evidence="3" type="ORF">L203_104307</name>
</gene>
<dbReference type="SUPFAM" id="SSF52833">
    <property type="entry name" value="Thioredoxin-like"/>
    <property type="match status" value="1"/>
</dbReference>
<feature type="domain" description="Thioredoxin" evidence="2">
    <location>
        <begin position="11"/>
        <end position="97"/>
    </location>
</feature>